<proteinExistence type="predicted"/>
<dbReference type="RefSeq" id="WP_109902261.1">
    <property type="nucleotide sequence ID" value="NZ_QGLE01000001.1"/>
</dbReference>
<feature type="signal peptide" evidence="1">
    <location>
        <begin position="1"/>
        <end position="21"/>
    </location>
</feature>
<gene>
    <name evidence="2" type="ORF">DKG74_02585</name>
</gene>
<comment type="caution">
    <text evidence="2">The sequence shown here is derived from an EMBL/GenBank/DDBJ whole genome shotgun (WGS) entry which is preliminary data.</text>
</comment>
<protein>
    <recommendedName>
        <fullName evidence="4">DUF2946 domain-containing protein</fullName>
    </recommendedName>
</protein>
<sequence>MALFALLLQVFAPLSPMPAMRITTAESLVLALSDLCRPGEAPSDKGDNGSGHGLPCQICLTLAVTGHFLAPSVPPLVLPAVTGVAAWQTSPLEARVFAHAVGVQPRGPPNLI</sequence>
<evidence type="ECO:0008006" key="4">
    <source>
        <dbReference type="Google" id="ProtNLM"/>
    </source>
</evidence>
<feature type="chain" id="PRO_5016436412" description="DUF2946 domain-containing protein" evidence="1">
    <location>
        <begin position="22"/>
        <end position="112"/>
    </location>
</feature>
<evidence type="ECO:0000256" key="1">
    <source>
        <dbReference type="SAM" id="SignalP"/>
    </source>
</evidence>
<dbReference type="InterPro" id="IPR021333">
    <property type="entry name" value="DUF2946"/>
</dbReference>
<dbReference type="Pfam" id="PF11162">
    <property type="entry name" value="DUF2946"/>
    <property type="match status" value="1"/>
</dbReference>
<keyword evidence="1" id="KW-0732">Signal</keyword>
<name>A0A317EFR4_9PROT</name>
<dbReference type="Proteomes" id="UP000245461">
    <property type="component" value="Unassembled WGS sequence"/>
</dbReference>
<reference evidence="2 3" key="1">
    <citation type="submission" date="2018-05" db="EMBL/GenBank/DDBJ databases">
        <title>Zavarzinia sp. HR-AS.</title>
        <authorList>
            <person name="Lee Y."/>
            <person name="Jeon C.O."/>
        </authorList>
    </citation>
    <scope>NUCLEOTIDE SEQUENCE [LARGE SCALE GENOMIC DNA]</scope>
    <source>
        <strain evidence="2 3">HR-AS</strain>
    </source>
</reference>
<evidence type="ECO:0000313" key="2">
    <source>
        <dbReference type="EMBL" id="PWR25857.1"/>
    </source>
</evidence>
<dbReference type="AlphaFoldDB" id="A0A317EFR4"/>
<organism evidence="2 3">
    <name type="scientific">Zavarzinia aquatilis</name>
    <dbReference type="NCBI Taxonomy" id="2211142"/>
    <lineage>
        <taxon>Bacteria</taxon>
        <taxon>Pseudomonadati</taxon>
        <taxon>Pseudomonadota</taxon>
        <taxon>Alphaproteobacteria</taxon>
        <taxon>Rhodospirillales</taxon>
        <taxon>Zavarziniaceae</taxon>
        <taxon>Zavarzinia</taxon>
    </lineage>
</organism>
<keyword evidence="3" id="KW-1185">Reference proteome</keyword>
<accession>A0A317EFR4</accession>
<evidence type="ECO:0000313" key="3">
    <source>
        <dbReference type="Proteomes" id="UP000245461"/>
    </source>
</evidence>
<dbReference type="EMBL" id="QGLE01000001">
    <property type="protein sequence ID" value="PWR25857.1"/>
    <property type="molecule type" value="Genomic_DNA"/>
</dbReference>